<proteinExistence type="predicted"/>
<dbReference type="AlphaFoldDB" id="A0A385YSY9"/>
<dbReference type="RefSeq" id="WP_119883382.1">
    <property type="nucleotide sequence ID" value="NZ_CP032418.1"/>
</dbReference>
<evidence type="ECO:0000313" key="1">
    <source>
        <dbReference type="EMBL" id="AYC29644.1"/>
    </source>
</evidence>
<reference evidence="3" key="2">
    <citation type="submission" date="2018-09" db="EMBL/GenBank/DDBJ databases">
        <authorList>
            <person name="Zhu H."/>
        </authorList>
    </citation>
    <scope>NUCLEOTIDE SEQUENCE [LARGE SCALE GENOMIC DNA]</scope>
    <source>
        <strain evidence="3">K2R23-3</strain>
    </source>
</reference>
<name>A0A385YSY9_9BACL</name>
<evidence type="ECO:0000313" key="2">
    <source>
        <dbReference type="EMBL" id="AYC30008.1"/>
    </source>
</evidence>
<dbReference type="EMBL" id="CP032418">
    <property type="protein sequence ID" value="AYC30008.1"/>
    <property type="molecule type" value="Genomic_DNA"/>
</dbReference>
<gene>
    <name evidence="1" type="ORF">D3873_06985</name>
    <name evidence="2" type="ORF">D3873_09035</name>
</gene>
<accession>A0A385YSY9</accession>
<keyword evidence="3" id="KW-1185">Reference proteome</keyword>
<dbReference type="OrthoDB" id="2990292at2"/>
<reference evidence="1" key="1">
    <citation type="submission" date="2018-09" db="EMBL/GenBank/DDBJ databases">
        <authorList>
            <person name="Parvin R."/>
            <person name="Begum J.A."/>
            <person name="Chowdhury E.H."/>
            <person name="Islam M.R."/>
            <person name="Harder T."/>
        </authorList>
    </citation>
    <scope>NUCLEOTIDE SEQUENCE</scope>
    <source>
        <strain evidence="1">K2R23-3</strain>
    </source>
</reference>
<protein>
    <submittedName>
        <fullName evidence="1">Uncharacterized protein</fullName>
    </submittedName>
</protein>
<dbReference type="Proteomes" id="UP000265725">
    <property type="component" value="Chromosome"/>
</dbReference>
<sequence length="127" mass="14089">MPVTAQAVFDRALTLMDEVLETGVIATETPAYYKTKAIQTLNILQLELLPITAVFIPINDLTEPLQVNDRQAYLVLPYGLAAHLLINDDLTISSFFNARYDELKKKYSSVSTPEPIVDVYSVLGVEG</sequence>
<evidence type="ECO:0000313" key="3">
    <source>
        <dbReference type="Proteomes" id="UP000265725"/>
    </source>
</evidence>
<dbReference type="KEGG" id="paek:D3873_06985"/>
<dbReference type="EMBL" id="CP032418">
    <property type="protein sequence ID" value="AYC29644.1"/>
    <property type="molecule type" value="Genomic_DNA"/>
</dbReference>
<organism evidence="1 3">
    <name type="scientific">Paenisporosarcina cavernae</name>
    <dbReference type="NCBI Taxonomy" id="2320858"/>
    <lineage>
        <taxon>Bacteria</taxon>
        <taxon>Bacillati</taxon>
        <taxon>Bacillota</taxon>
        <taxon>Bacilli</taxon>
        <taxon>Bacillales</taxon>
        <taxon>Caryophanaceae</taxon>
        <taxon>Paenisporosarcina</taxon>
    </lineage>
</organism>
<dbReference type="KEGG" id="paek:D3873_09035"/>